<accession>A0A8H4EMF8</accession>
<name>A0A8H4EMF8_GIGMA</name>
<keyword evidence="1" id="KW-0472">Membrane</keyword>
<evidence type="ECO:0000256" key="1">
    <source>
        <dbReference type="SAM" id="Phobius"/>
    </source>
</evidence>
<evidence type="ECO:0000313" key="3">
    <source>
        <dbReference type="Proteomes" id="UP000439903"/>
    </source>
</evidence>
<protein>
    <submittedName>
        <fullName evidence="2">Uncharacterized protein</fullName>
    </submittedName>
</protein>
<keyword evidence="1" id="KW-1133">Transmembrane helix</keyword>
<keyword evidence="3" id="KW-1185">Reference proteome</keyword>
<evidence type="ECO:0000313" key="2">
    <source>
        <dbReference type="EMBL" id="KAF0516438.1"/>
    </source>
</evidence>
<organism evidence="2 3">
    <name type="scientific">Gigaspora margarita</name>
    <dbReference type="NCBI Taxonomy" id="4874"/>
    <lineage>
        <taxon>Eukaryota</taxon>
        <taxon>Fungi</taxon>
        <taxon>Fungi incertae sedis</taxon>
        <taxon>Mucoromycota</taxon>
        <taxon>Glomeromycotina</taxon>
        <taxon>Glomeromycetes</taxon>
        <taxon>Diversisporales</taxon>
        <taxon>Gigasporaceae</taxon>
        <taxon>Gigaspora</taxon>
    </lineage>
</organism>
<dbReference type="EMBL" id="WTPW01000387">
    <property type="protein sequence ID" value="KAF0516438.1"/>
    <property type="molecule type" value="Genomic_DNA"/>
</dbReference>
<comment type="caution">
    <text evidence="2">The sequence shown here is derived from an EMBL/GenBank/DDBJ whole genome shotgun (WGS) entry which is preliminary data.</text>
</comment>
<gene>
    <name evidence="2" type="ORF">F8M41_017102</name>
</gene>
<dbReference type="OrthoDB" id="2402195at2759"/>
<feature type="transmembrane region" description="Helical" evidence="1">
    <location>
        <begin position="14"/>
        <end position="31"/>
    </location>
</feature>
<dbReference type="Proteomes" id="UP000439903">
    <property type="component" value="Unassembled WGS sequence"/>
</dbReference>
<dbReference type="AlphaFoldDB" id="A0A8H4EMF8"/>
<reference evidence="2 3" key="1">
    <citation type="journal article" date="2019" name="Environ. Microbiol.">
        <title>At the nexus of three kingdoms: the genome of the mycorrhizal fungus Gigaspora margarita provides insights into plant, endobacterial and fungal interactions.</title>
        <authorList>
            <person name="Venice F."/>
            <person name="Ghignone S."/>
            <person name="Salvioli di Fossalunga A."/>
            <person name="Amselem J."/>
            <person name="Novero M."/>
            <person name="Xianan X."/>
            <person name="Sedzielewska Toro K."/>
            <person name="Morin E."/>
            <person name="Lipzen A."/>
            <person name="Grigoriev I.V."/>
            <person name="Henrissat B."/>
            <person name="Martin F.M."/>
            <person name="Bonfante P."/>
        </authorList>
    </citation>
    <scope>NUCLEOTIDE SEQUENCE [LARGE SCALE GENOMIC DNA]</scope>
    <source>
        <strain evidence="2 3">BEG34</strain>
    </source>
</reference>
<keyword evidence="1" id="KW-0812">Transmembrane</keyword>
<sequence length="304" mass="36262">MKIFIKNLYLLTNYLNYIIIGIIIADVEFKLPKNLQNHLRKAISNVKNITNYNDLEKYYKKINKQLNHFKEFDKKVLKISDFIHMIDSAFSLIEKLKNMNLNSTDANSNETNLVNKIAQNLHNWIEDYTKIAQKFKQFYEGLSIFNKNNKNNNLVIFNIQEELLTEVDNVRKHLTKKSKELDNILYLNKEDIKKKIDKDLYHIIQLKSVYNLTTGLEYMRSRLELFDSTCIQKILDFNEKLIYELELNNDLIKIFRENEPYVKDYCLNCIIKNLAKIGCLVDNFYKHIIAKTYDKIEFEKMKKG</sequence>
<proteinExistence type="predicted"/>